<feature type="compositionally biased region" description="Basic and acidic residues" evidence="1">
    <location>
        <begin position="68"/>
        <end position="81"/>
    </location>
</feature>
<sequence>MLTEKTRNKALEAFVKGRKVIVMTVFEDGSIAAEKLEDILMTEDVHYLVDVPAVENPEFKQVVADMIQSDHKQEESSEEKSSTPPLSRAGGE</sequence>
<feature type="region of interest" description="Disordered" evidence="1">
    <location>
        <begin position="68"/>
        <end position="92"/>
    </location>
</feature>
<proteinExistence type="predicted"/>
<reference evidence="2" key="2">
    <citation type="submission" date="2021-04" db="EMBL/GenBank/DDBJ databases">
        <authorList>
            <person name="Gilroy R."/>
        </authorList>
    </citation>
    <scope>NUCLEOTIDE SEQUENCE</scope>
    <source>
        <strain evidence="2">CHK196-3914</strain>
    </source>
</reference>
<evidence type="ECO:0000313" key="3">
    <source>
        <dbReference type="Proteomes" id="UP000824116"/>
    </source>
</evidence>
<dbReference type="Proteomes" id="UP000824116">
    <property type="component" value="Unassembled WGS sequence"/>
</dbReference>
<evidence type="ECO:0000313" key="2">
    <source>
        <dbReference type="EMBL" id="HIZ74929.1"/>
    </source>
</evidence>
<organism evidence="2 3">
    <name type="scientific">Candidatus Mediterraneibacter stercoravium</name>
    <dbReference type="NCBI Taxonomy" id="2838685"/>
    <lineage>
        <taxon>Bacteria</taxon>
        <taxon>Bacillati</taxon>
        <taxon>Bacillota</taxon>
        <taxon>Clostridia</taxon>
        <taxon>Lachnospirales</taxon>
        <taxon>Lachnospiraceae</taxon>
        <taxon>Mediterraneibacter</taxon>
    </lineage>
</organism>
<dbReference type="EMBL" id="DXAY01000158">
    <property type="protein sequence ID" value="HIZ74929.1"/>
    <property type="molecule type" value="Genomic_DNA"/>
</dbReference>
<evidence type="ECO:0000256" key="1">
    <source>
        <dbReference type="SAM" id="MobiDB-lite"/>
    </source>
</evidence>
<gene>
    <name evidence="2" type="ORF">H9723_06780</name>
</gene>
<accession>A0A9D2G885</accession>
<protein>
    <submittedName>
        <fullName evidence="2">Uncharacterized protein</fullName>
    </submittedName>
</protein>
<name>A0A9D2G885_9FIRM</name>
<comment type="caution">
    <text evidence="2">The sequence shown here is derived from an EMBL/GenBank/DDBJ whole genome shotgun (WGS) entry which is preliminary data.</text>
</comment>
<dbReference type="AlphaFoldDB" id="A0A9D2G885"/>
<reference evidence="2" key="1">
    <citation type="journal article" date="2021" name="PeerJ">
        <title>Extensive microbial diversity within the chicken gut microbiome revealed by metagenomics and culture.</title>
        <authorList>
            <person name="Gilroy R."/>
            <person name="Ravi A."/>
            <person name="Getino M."/>
            <person name="Pursley I."/>
            <person name="Horton D.L."/>
            <person name="Alikhan N.F."/>
            <person name="Baker D."/>
            <person name="Gharbi K."/>
            <person name="Hall N."/>
            <person name="Watson M."/>
            <person name="Adriaenssens E.M."/>
            <person name="Foster-Nyarko E."/>
            <person name="Jarju S."/>
            <person name="Secka A."/>
            <person name="Antonio M."/>
            <person name="Oren A."/>
            <person name="Chaudhuri R.R."/>
            <person name="La Ragione R."/>
            <person name="Hildebrand F."/>
            <person name="Pallen M.J."/>
        </authorList>
    </citation>
    <scope>NUCLEOTIDE SEQUENCE</scope>
    <source>
        <strain evidence="2">CHK196-3914</strain>
    </source>
</reference>